<feature type="transmembrane region" description="Helical" evidence="9">
    <location>
        <begin position="57"/>
        <end position="78"/>
    </location>
</feature>
<comment type="caution">
    <text evidence="11">The sequence shown here is derived from an EMBL/GenBank/DDBJ whole genome shotgun (WGS) entry which is preliminary data.</text>
</comment>
<feature type="non-terminal residue" evidence="11">
    <location>
        <position position="1"/>
    </location>
</feature>
<sequence length="347" mass="38177">SILSHMLVATGFFLFGISSSESAFFLPATMLIAAGGPGVQNSIIHLGNLYPESRSLVTSLITGAFSLSFMIFSIFDIVWGEFSLSFRPLFIAYSLVVLLSACLSSLLWPDRPYNENGELTSPDTSMSTTPTSSPKSASVSPDEKTPLTAPKSPSKNDAVFGRNEFRELLKVPFSSYLRPNRDGSLSRNSSFLLSAAALESNDPTALSKMSIKDRPFSAQIRSGPFWRLTAFFTVCSFWANFFVGTVGLQLGDADKFSIDEQHLFTRSFSFINAMGFVSMPLVGFLLDNIGFAFTASLTVFLGVCYTFFVLMQANSVVMYCCFTAYSLFRAFLFTYFFAALPNKMGFK</sequence>
<keyword evidence="3" id="KW-0813">Transport</keyword>
<evidence type="ECO:0000256" key="9">
    <source>
        <dbReference type="SAM" id="Phobius"/>
    </source>
</evidence>
<evidence type="ECO:0000313" key="11">
    <source>
        <dbReference type="EMBL" id="GMI30422.1"/>
    </source>
</evidence>
<accession>A0ABQ6MPV7</accession>
<evidence type="ECO:0000256" key="8">
    <source>
        <dbReference type="SAM" id="MobiDB-lite"/>
    </source>
</evidence>
<feature type="transmembrane region" description="Helical" evidence="9">
    <location>
        <begin position="90"/>
        <end position="108"/>
    </location>
</feature>
<evidence type="ECO:0000256" key="1">
    <source>
        <dbReference type="ARBA" id="ARBA00004141"/>
    </source>
</evidence>
<comment type="similarity">
    <text evidence="2">Belongs to the SLC43A transporter (TC 2.A.1.44) family.</text>
</comment>
<feature type="chain" id="PRO_5046892015" evidence="10">
    <location>
        <begin position="23"/>
        <end position="347"/>
    </location>
</feature>
<keyword evidence="7 9" id="KW-0472">Membrane</keyword>
<dbReference type="SUPFAM" id="SSF103473">
    <property type="entry name" value="MFS general substrate transporter"/>
    <property type="match status" value="1"/>
</dbReference>
<evidence type="ECO:0000256" key="4">
    <source>
        <dbReference type="ARBA" id="ARBA00022692"/>
    </source>
</evidence>
<feature type="transmembrane region" description="Helical" evidence="9">
    <location>
        <begin position="289"/>
        <end position="310"/>
    </location>
</feature>
<dbReference type="InterPro" id="IPR052599">
    <property type="entry name" value="SLC43A_AATransporter"/>
</dbReference>
<gene>
    <name evidence="11" type="ORF">TeGR_g12792</name>
</gene>
<feature type="signal peptide" evidence="10">
    <location>
        <begin position="1"/>
        <end position="22"/>
    </location>
</feature>
<comment type="subcellular location">
    <subcellularLocation>
        <location evidence="1">Membrane</location>
        <topology evidence="1">Multi-pass membrane protein</topology>
    </subcellularLocation>
</comment>
<evidence type="ECO:0000313" key="12">
    <source>
        <dbReference type="Proteomes" id="UP001165060"/>
    </source>
</evidence>
<name>A0ABQ6MPV7_9STRA</name>
<dbReference type="PANTHER" id="PTHR20772:SF2">
    <property type="entry name" value="PROTEIN FMP42"/>
    <property type="match status" value="1"/>
</dbReference>
<keyword evidence="4 9" id="KW-0812">Transmembrane</keyword>
<keyword evidence="10" id="KW-0732">Signal</keyword>
<keyword evidence="6 9" id="KW-1133">Transmembrane helix</keyword>
<keyword evidence="12" id="KW-1185">Reference proteome</keyword>
<feature type="compositionally biased region" description="Low complexity" evidence="8">
    <location>
        <begin position="120"/>
        <end position="140"/>
    </location>
</feature>
<proteinExistence type="inferred from homology"/>
<dbReference type="Proteomes" id="UP001165060">
    <property type="component" value="Unassembled WGS sequence"/>
</dbReference>
<feature type="transmembrane region" description="Helical" evidence="9">
    <location>
        <begin position="225"/>
        <end position="251"/>
    </location>
</feature>
<dbReference type="EMBL" id="BRYB01005911">
    <property type="protein sequence ID" value="GMI30422.1"/>
    <property type="molecule type" value="Genomic_DNA"/>
</dbReference>
<feature type="region of interest" description="Disordered" evidence="8">
    <location>
        <begin position="117"/>
        <end position="158"/>
    </location>
</feature>
<dbReference type="InterPro" id="IPR036259">
    <property type="entry name" value="MFS_trans_sf"/>
</dbReference>
<dbReference type="Gene3D" id="1.20.1250.20">
    <property type="entry name" value="MFS general substrate transporter like domains"/>
    <property type="match status" value="1"/>
</dbReference>
<evidence type="ECO:0000256" key="2">
    <source>
        <dbReference type="ARBA" id="ARBA00006595"/>
    </source>
</evidence>
<dbReference type="PANTHER" id="PTHR20772">
    <property type="entry name" value="PROTEIN FMP42"/>
    <property type="match status" value="1"/>
</dbReference>
<evidence type="ECO:0000256" key="7">
    <source>
        <dbReference type="ARBA" id="ARBA00023136"/>
    </source>
</evidence>
<protein>
    <submittedName>
        <fullName evidence="11">Uncharacterized protein</fullName>
    </submittedName>
</protein>
<organism evidence="11 12">
    <name type="scientific">Tetraparma gracilis</name>
    <dbReference type="NCBI Taxonomy" id="2962635"/>
    <lineage>
        <taxon>Eukaryota</taxon>
        <taxon>Sar</taxon>
        <taxon>Stramenopiles</taxon>
        <taxon>Ochrophyta</taxon>
        <taxon>Bolidophyceae</taxon>
        <taxon>Parmales</taxon>
        <taxon>Triparmaceae</taxon>
        <taxon>Tetraparma</taxon>
    </lineage>
</organism>
<evidence type="ECO:0000256" key="5">
    <source>
        <dbReference type="ARBA" id="ARBA00022970"/>
    </source>
</evidence>
<keyword evidence="5" id="KW-0029">Amino-acid transport</keyword>
<evidence type="ECO:0000256" key="3">
    <source>
        <dbReference type="ARBA" id="ARBA00022448"/>
    </source>
</evidence>
<evidence type="ECO:0000256" key="6">
    <source>
        <dbReference type="ARBA" id="ARBA00022989"/>
    </source>
</evidence>
<reference evidence="11 12" key="1">
    <citation type="journal article" date="2023" name="Commun. Biol.">
        <title>Genome analysis of Parmales, the sister group of diatoms, reveals the evolutionary specialization of diatoms from phago-mixotrophs to photoautotrophs.</title>
        <authorList>
            <person name="Ban H."/>
            <person name="Sato S."/>
            <person name="Yoshikawa S."/>
            <person name="Yamada K."/>
            <person name="Nakamura Y."/>
            <person name="Ichinomiya M."/>
            <person name="Sato N."/>
            <person name="Blanc-Mathieu R."/>
            <person name="Endo H."/>
            <person name="Kuwata A."/>
            <person name="Ogata H."/>
        </authorList>
    </citation>
    <scope>NUCLEOTIDE SEQUENCE [LARGE SCALE GENOMIC DNA]</scope>
</reference>
<feature type="transmembrane region" description="Helical" evidence="9">
    <location>
        <begin position="317"/>
        <end position="338"/>
    </location>
</feature>
<evidence type="ECO:0000256" key="10">
    <source>
        <dbReference type="SAM" id="SignalP"/>
    </source>
</evidence>